<dbReference type="Proteomes" id="UP001321473">
    <property type="component" value="Unassembled WGS sequence"/>
</dbReference>
<comment type="caution">
    <text evidence="1">The sequence shown here is derived from an EMBL/GenBank/DDBJ whole genome shotgun (WGS) entry which is preliminary data.</text>
</comment>
<evidence type="ECO:0000313" key="1">
    <source>
        <dbReference type="EMBL" id="KAK8762933.1"/>
    </source>
</evidence>
<evidence type="ECO:0000313" key="2">
    <source>
        <dbReference type="Proteomes" id="UP001321473"/>
    </source>
</evidence>
<name>A0AAQ4DKE3_AMBAM</name>
<keyword evidence="2" id="KW-1185">Reference proteome</keyword>
<organism evidence="1 2">
    <name type="scientific">Amblyomma americanum</name>
    <name type="common">Lone star tick</name>
    <dbReference type="NCBI Taxonomy" id="6943"/>
    <lineage>
        <taxon>Eukaryota</taxon>
        <taxon>Metazoa</taxon>
        <taxon>Ecdysozoa</taxon>
        <taxon>Arthropoda</taxon>
        <taxon>Chelicerata</taxon>
        <taxon>Arachnida</taxon>
        <taxon>Acari</taxon>
        <taxon>Parasitiformes</taxon>
        <taxon>Ixodida</taxon>
        <taxon>Ixodoidea</taxon>
        <taxon>Ixodidae</taxon>
        <taxon>Amblyomminae</taxon>
        <taxon>Amblyomma</taxon>
    </lineage>
</organism>
<protein>
    <submittedName>
        <fullName evidence="1">Uncharacterized protein</fullName>
    </submittedName>
</protein>
<reference evidence="1 2" key="1">
    <citation type="journal article" date="2023" name="Arcadia Sci">
        <title>De novo assembly of a long-read Amblyomma americanum tick genome.</title>
        <authorList>
            <person name="Chou S."/>
            <person name="Poskanzer K.E."/>
            <person name="Rollins M."/>
            <person name="Thuy-Boun P.S."/>
        </authorList>
    </citation>
    <scope>NUCLEOTIDE SEQUENCE [LARGE SCALE GENOMIC DNA]</scope>
    <source>
        <strain evidence="1">F_SG_1</strain>
        <tissue evidence="1">Salivary glands</tissue>
    </source>
</reference>
<accession>A0AAQ4DKE3</accession>
<sequence>MSFRQIFGRWVAALNAAHRAQSVMLRSVAGTAGAISAPVHRCQPSRQPALLQRTWTGMSVIRRIFNEASCKLCLLLIALAWQQVLACDSKLPPLGPRLFRAKALFGEAMKHCHGEFAAAAREFPSEKFRKFLHAFCQMLNVCKETIPEKTTELMNVCVQTHTKNRTGILYSEVGLSYSLGEKIQKIWNCFHEKNMTSVPYEVTLDATTVGYFAALNFGWT</sequence>
<dbReference type="AlphaFoldDB" id="A0AAQ4DKE3"/>
<proteinExistence type="predicted"/>
<dbReference type="EMBL" id="JARKHS020029678">
    <property type="protein sequence ID" value="KAK8762933.1"/>
    <property type="molecule type" value="Genomic_DNA"/>
</dbReference>
<gene>
    <name evidence="1" type="ORF">V5799_034459</name>
</gene>